<dbReference type="EnsemblMetazoa" id="GPPI050832-RA">
    <property type="protein sequence ID" value="GPPI050832-PA"/>
    <property type="gene ID" value="GPPI050832"/>
</dbReference>
<reference evidence="1" key="2">
    <citation type="submission" date="2020-05" db="UniProtKB">
        <authorList>
            <consortium name="EnsemblMetazoa"/>
        </authorList>
    </citation>
    <scope>IDENTIFICATION</scope>
    <source>
        <strain evidence="1">IAEA</strain>
    </source>
</reference>
<reference evidence="2" key="1">
    <citation type="submission" date="2015-01" db="EMBL/GenBank/DDBJ databases">
        <authorList>
            <person name="Aksoy S."/>
            <person name="Warren W."/>
            <person name="Wilson R.K."/>
        </authorList>
    </citation>
    <scope>NUCLEOTIDE SEQUENCE [LARGE SCALE GENOMIC DNA]</scope>
    <source>
        <strain evidence="2">IAEA</strain>
    </source>
</reference>
<keyword evidence="2" id="KW-1185">Reference proteome</keyword>
<dbReference type="AlphaFoldDB" id="A0A1B0C6Y4"/>
<dbReference type="EnsemblMetazoa" id="GPPI035537-RA">
    <property type="protein sequence ID" value="GPPI035537-PA"/>
    <property type="gene ID" value="GPPI035537"/>
</dbReference>
<dbReference type="VEuPathDB" id="VectorBase:GPPI035537"/>
<dbReference type="EMBL" id="JXJN01027219">
    <property type="status" value="NOT_ANNOTATED_CDS"/>
    <property type="molecule type" value="Genomic_DNA"/>
</dbReference>
<dbReference type="Proteomes" id="UP000092460">
    <property type="component" value="Unassembled WGS sequence"/>
</dbReference>
<protein>
    <submittedName>
        <fullName evidence="1">Uncharacterized protein</fullName>
    </submittedName>
</protein>
<sequence length="60" mass="6860">MISRAPLHVQCVLYCACIRMSNLLPDRCFSLLYYLLLEVLDAKSNQNNFALPLFSVGPRK</sequence>
<accession>A0A1B0C6Y4</accession>
<evidence type="ECO:0000313" key="1">
    <source>
        <dbReference type="EnsemblMetazoa" id="GPPI050832-PA"/>
    </source>
</evidence>
<evidence type="ECO:0000313" key="2">
    <source>
        <dbReference type="Proteomes" id="UP000092460"/>
    </source>
</evidence>
<proteinExistence type="predicted"/>
<organism evidence="1 2">
    <name type="scientific">Glossina palpalis gambiensis</name>
    <dbReference type="NCBI Taxonomy" id="67801"/>
    <lineage>
        <taxon>Eukaryota</taxon>
        <taxon>Metazoa</taxon>
        <taxon>Ecdysozoa</taxon>
        <taxon>Arthropoda</taxon>
        <taxon>Hexapoda</taxon>
        <taxon>Insecta</taxon>
        <taxon>Pterygota</taxon>
        <taxon>Neoptera</taxon>
        <taxon>Endopterygota</taxon>
        <taxon>Diptera</taxon>
        <taxon>Brachycera</taxon>
        <taxon>Muscomorpha</taxon>
        <taxon>Hippoboscoidea</taxon>
        <taxon>Glossinidae</taxon>
        <taxon>Glossina</taxon>
    </lineage>
</organism>
<dbReference type="VEuPathDB" id="VectorBase:GPPI050832"/>
<dbReference type="EMBL" id="JXJN01017346">
    <property type="status" value="NOT_ANNOTATED_CDS"/>
    <property type="molecule type" value="Genomic_DNA"/>
</dbReference>
<name>A0A1B0C6Y4_9MUSC</name>